<dbReference type="EMBL" id="BTRK01000005">
    <property type="protein sequence ID" value="GMR54938.1"/>
    <property type="molecule type" value="Genomic_DNA"/>
</dbReference>
<evidence type="ECO:0008006" key="3">
    <source>
        <dbReference type="Google" id="ProtNLM"/>
    </source>
</evidence>
<evidence type="ECO:0000313" key="1">
    <source>
        <dbReference type="EMBL" id="GMR54938.1"/>
    </source>
</evidence>
<protein>
    <recommendedName>
        <fullName evidence="3">Ribosomal protein</fullName>
    </recommendedName>
</protein>
<feature type="non-terminal residue" evidence="1">
    <location>
        <position position="1"/>
    </location>
</feature>
<evidence type="ECO:0000313" key="2">
    <source>
        <dbReference type="Proteomes" id="UP001328107"/>
    </source>
</evidence>
<proteinExistence type="predicted"/>
<name>A0AAN5D1S6_9BILA</name>
<keyword evidence="2" id="KW-1185">Reference proteome</keyword>
<comment type="caution">
    <text evidence="1">The sequence shown here is derived from an EMBL/GenBank/DDBJ whole genome shotgun (WGS) entry which is preliminary data.</text>
</comment>
<accession>A0AAN5D1S6</accession>
<feature type="non-terminal residue" evidence="1">
    <location>
        <position position="168"/>
    </location>
</feature>
<organism evidence="1 2">
    <name type="scientific">Pristionchus mayeri</name>
    <dbReference type="NCBI Taxonomy" id="1317129"/>
    <lineage>
        <taxon>Eukaryota</taxon>
        <taxon>Metazoa</taxon>
        <taxon>Ecdysozoa</taxon>
        <taxon>Nematoda</taxon>
        <taxon>Chromadorea</taxon>
        <taxon>Rhabditida</taxon>
        <taxon>Rhabditina</taxon>
        <taxon>Diplogasteromorpha</taxon>
        <taxon>Diplogasteroidea</taxon>
        <taxon>Neodiplogasteridae</taxon>
        <taxon>Pristionchus</taxon>
    </lineage>
</organism>
<gene>
    <name evidence="1" type="ORF">PMAYCL1PPCAC_25133</name>
</gene>
<dbReference type="AlphaFoldDB" id="A0AAN5D1S6"/>
<dbReference type="Proteomes" id="UP001328107">
    <property type="component" value="Unassembled WGS sequence"/>
</dbReference>
<sequence length="168" mass="17059">IQCNFIVDFKQNNSKVDNNLELSGDGGLSEVGGDSVEILANLLGENAALAILALVDPLEGLKRLQGLADDASGSLGVGVGLNSTAELASVDVAESVDSDGRADVQAAGERSGANVVPVGVDGSHVLGDAKLDEVGPLGDLYLQILLEEVGDALDDLILVDVLDGGRPD</sequence>
<reference evidence="2" key="1">
    <citation type="submission" date="2022-10" db="EMBL/GenBank/DDBJ databases">
        <title>Genome assembly of Pristionchus species.</title>
        <authorList>
            <person name="Yoshida K."/>
            <person name="Sommer R.J."/>
        </authorList>
    </citation>
    <scope>NUCLEOTIDE SEQUENCE [LARGE SCALE GENOMIC DNA]</scope>
    <source>
        <strain evidence="2">RS5460</strain>
    </source>
</reference>